<organism evidence="7 8">
    <name type="scientific">Strigamia maritima</name>
    <name type="common">European centipede</name>
    <name type="synonym">Geophilus maritimus</name>
    <dbReference type="NCBI Taxonomy" id="126957"/>
    <lineage>
        <taxon>Eukaryota</taxon>
        <taxon>Metazoa</taxon>
        <taxon>Ecdysozoa</taxon>
        <taxon>Arthropoda</taxon>
        <taxon>Myriapoda</taxon>
        <taxon>Chilopoda</taxon>
        <taxon>Pleurostigmophora</taxon>
        <taxon>Geophilomorpha</taxon>
        <taxon>Linotaeniidae</taxon>
        <taxon>Strigamia</taxon>
    </lineage>
</organism>
<evidence type="ECO:0000256" key="4">
    <source>
        <dbReference type="ARBA" id="ARBA00022989"/>
    </source>
</evidence>
<dbReference type="PhylomeDB" id="T1J7P0"/>
<dbReference type="InterPro" id="IPR029454">
    <property type="entry name" value="ODR-4-like"/>
</dbReference>
<dbReference type="STRING" id="126957.T1J7P0"/>
<reference evidence="8" key="1">
    <citation type="submission" date="2011-05" db="EMBL/GenBank/DDBJ databases">
        <authorList>
            <person name="Richards S.R."/>
            <person name="Qu J."/>
            <person name="Jiang H."/>
            <person name="Jhangiani S.N."/>
            <person name="Agravi P."/>
            <person name="Goodspeed R."/>
            <person name="Gross S."/>
            <person name="Mandapat C."/>
            <person name="Jackson L."/>
            <person name="Mathew T."/>
            <person name="Pu L."/>
            <person name="Thornton R."/>
            <person name="Saada N."/>
            <person name="Wilczek-Boney K.B."/>
            <person name="Lee S."/>
            <person name="Kovar C."/>
            <person name="Wu Y."/>
            <person name="Scherer S.E."/>
            <person name="Worley K.C."/>
            <person name="Muzny D.M."/>
            <person name="Gibbs R."/>
        </authorList>
    </citation>
    <scope>NUCLEOTIDE SEQUENCE</scope>
    <source>
        <strain evidence="8">Brora</strain>
    </source>
</reference>
<feature type="compositionally biased region" description="Basic and acidic residues" evidence="6">
    <location>
        <begin position="55"/>
        <end position="70"/>
    </location>
</feature>
<dbReference type="AlphaFoldDB" id="T1J7P0"/>
<evidence type="ECO:0000256" key="6">
    <source>
        <dbReference type="SAM" id="MobiDB-lite"/>
    </source>
</evidence>
<proteinExistence type="inferred from homology"/>
<reference evidence="7" key="2">
    <citation type="submission" date="2015-02" db="UniProtKB">
        <authorList>
            <consortium name="EnsemblMetazoa"/>
        </authorList>
    </citation>
    <scope>IDENTIFICATION</scope>
</reference>
<evidence type="ECO:0000256" key="2">
    <source>
        <dbReference type="ARBA" id="ARBA00010131"/>
    </source>
</evidence>
<comment type="subcellular location">
    <subcellularLocation>
        <location evidence="1">Membrane</location>
    </subcellularLocation>
</comment>
<evidence type="ECO:0000313" key="7">
    <source>
        <dbReference type="EnsemblMetazoa" id="SMAR009695-PA"/>
    </source>
</evidence>
<keyword evidence="4" id="KW-1133">Transmembrane helix</keyword>
<dbReference type="OMA" id="FNEPPRR"/>
<evidence type="ECO:0000256" key="5">
    <source>
        <dbReference type="ARBA" id="ARBA00023136"/>
    </source>
</evidence>
<sequence>MGRLIFAEENVKSSICSLSSLKESLVGLVIGQSTTQKDIVCHLAPLPKDINTSGNEKKSQKTNKAAEAKRKNWEDFDEKWIVQQARQVVRMLPGGLNVLGIFVVSPADALPAQTYQKVKQFLLAVFKFLDRHEFQISTNTVPDKVILHVCSASEKVVARSLDVSNLQNFIKPAEFKFQPNSTWHRLDCRVALDFSFPFNADQTTCSLHKQIHAGVLPFFSALKMSIVSVNGKIRKANEFLEEPKSKTKQKSKSKETVSSEKIHSVDVYMQQLSRIGDETACVIEDCQLKMQLRGTLQSRSYVHSRATVGEAEEAVRQDIIRSLIARCEIHCEDLLLIDEDQQDPNVVHEPPRRVFANLPGSDITVSDYLFPGEKARDSLAAYKELLGLDLTEDQVEFQRERLAEESDLQRVPSERGCLVPSTSDILSIPTTSKSTCNLLGVDRALNSNLNRVVYFDYIFLSSSFNRRRGRFRCLPVVFVNLVNEYRRQARGKLTI</sequence>
<keyword evidence="3" id="KW-0812">Transmembrane</keyword>
<dbReference type="PANTHER" id="PTHR33966">
    <property type="entry name" value="PROTEIN ODR-4 HOMOLOG"/>
    <property type="match status" value="1"/>
</dbReference>
<dbReference type="EMBL" id="JH431938">
    <property type="status" value="NOT_ANNOTATED_CDS"/>
    <property type="molecule type" value="Genomic_DNA"/>
</dbReference>
<evidence type="ECO:0000256" key="3">
    <source>
        <dbReference type="ARBA" id="ARBA00022692"/>
    </source>
</evidence>
<dbReference type="Pfam" id="PF14778">
    <property type="entry name" value="ODR4-like"/>
    <property type="match status" value="1"/>
</dbReference>
<dbReference type="Proteomes" id="UP000014500">
    <property type="component" value="Unassembled WGS sequence"/>
</dbReference>
<evidence type="ECO:0000313" key="8">
    <source>
        <dbReference type="Proteomes" id="UP000014500"/>
    </source>
</evidence>
<dbReference type="eggNOG" id="KOG4703">
    <property type="taxonomic scope" value="Eukaryota"/>
</dbReference>
<dbReference type="PANTHER" id="PTHR33966:SF1">
    <property type="entry name" value="PROTEIN ODR-4 HOMOLOG"/>
    <property type="match status" value="1"/>
</dbReference>
<name>T1J7P0_STRMM</name>
<keyword evidence="8" id="KW-1185">Reference proteome</keyword>
<dbReference type="GO" id="GO:0008104">
    <property type="term" value="P:intracellular protein localization"/>
    <property type="evidence" value="ECO:0007669"/>
    <property type="project" value="TreeGrafter"/>
</dbReference>
<keyword evidence="5" id="KW-0472">Membrane</keyword>
<feature type="region of interest" description="Disordered" evidence="6">
    <location>
        <begin position="51"/>
        <end position="70"/>
    </location>
</feature>
<accession>T1J7P0</accession>
<comment type="similarity">
    <text evidence="2">Belongs to the ODR-4 family.</text>
</comment>
<dbReference type="GO" id="GO:0016020">
    <property type="term" value="C:membrane"/>
    <property type="evidence" value="ECO:0007669"/>
    <property type="project" value="UniProtKB-SubCell"/>
</dbReference>
<evidence type="ECO:0000256" key="1">
    <source>
        <dbReference type="ARBA" id="ARBA00004370"/>
    </source>
</evidence>
<protein>
    <recommendedName>
        <fullName evidence="9">Protein odr-4 homolog</fullName>
    </recommendedName>
</protein>
<dbReference type="HOGENOM" id="CLU_043811_0_0_1"/>
<evidence type="ECO:0008006" key="9">
    <source>
        <dbReference type="Google" id="ProtNLM"/>
    </source>
</evidence>
<dbReference type="EnsemblMetazoa" id="SMAR009695-RA">
    <property type="protein sequence ID" value="SMAR009695-PA"/>
    <property type="gene ID" value="SMAR009695"/>
</dbReference>
<dbReference type="GO" id="GO:0012505">
    <property type="term" value="C:endomembrane system"/>
    <property type="evidence" value="ECO:0007669"/>
    <property type="project" value="TreeGrafter"/>
</dbReference>